<evidence type="ECO:0000313" key="2">
    <source>
        <dbReference type="EMBL" id="KKT86760.1"/>
    </source>
</evidence>
<feature type="transmembrane region" description="Helical" evidence="1">
    <location>
        <begin position="290"/>
        <end position="308"/>
    </location>
</feature>
<evidence type="ECO:0000256" key="1">
    <source>
        <dbReference type="SAM" id="Phobius"/>
    </source>
</evidence>
<feature type="transmembrane region" description="Helical" evidence="1">
    <location>
        <begin position="173"/>
        <end position="189"/>
    </location>
</feature>
<organism evidence="2 3">
    <name type="scientific">Candidatus Collierbacteria bacterium GW2011_GWA2_44_99</name>
    <dbReference type="NCBI Taxonomy" id="1618380"/>
    <lineage>
        <taxon>Bacteria</taxon>
        <taxon>Candidatus Collieribacteriota</taxon>
    </lineage>
</organism>
<dbReference type="EMBL" id="LCJW01000002">
    <property type="protein sequence ID" value="KKT86760.1"/>
    <property type="molecule type" value="Genomic_DNA"/>
</dbReference>
<comment type="caution">
    <text evidence="2">The sequence shown here is derived from an EMBL/GenBank/DDBJ whole genome shotgun (WGS) entry which is preliminary data.</text>
</comment>
<gene>
    <name evidence="2" type="ORF">UW84_C0002G0004</name>
</gene>
<proteinExistence type="predicted"/>
<feature type="transmembrane region" description="Helical" evidence="1">
    <location>
        <begin position="223"/>
        <end position="243"/>
    </location>
</feature>
<dbReference type="Proteomes" id="UP000034797">
    <property type="component" value="Unassembled WGS sequence"/>
</dbReference>
<feature type="transmembrane region" description="Helical" evidence="1">
    <location>
        <begin position="195"/>
        <end position="211"/>
    </location>
</feature>
<dbReference type="AlphaFoldDB" id="A0A0G1KTB1"/>
<feature type="transmembrane region" description="Helical" evidence="1">
    <location>
        <begin position="100"/>
        <end position="119"/>
    </location>
</feature>
<feature type="transmembrane region" description="Helical" evidence="1">
    <location>
        <begin position="315"/>
        <end position="333"/>
    </location>
</feature>
<feature type="transmembrane region" description="Helical" evidence="1">
    <location>
        <begin position="139"/>
        <end position="166"/>
    </location>
</feature>
<feature type="transmembrane region" description="Helical" evidence="1">
    <location>
        <begin position="867"/>
        <end position="890"/>
    </location>
</feature>
<sequence>MQKYTKSREVLLVFLFFFILTTVFFRTIIFSKGIIVGHDWMLPYNSPQMERYIEHLFYTWTYDMNLFGVKNPFFVQMPFILLTKIFLVLGLNGELLSKTLLILVFTLSGLSMFLLLRYLRLNKTSSVLGGFILITMPVFFDYTVMGWLFVLFSIGVILPICLICFIKSIEENNTFYSMLAGLLFSIAILQSQSLVWYPMVFLALSISLIKDRTTFVRYFKSSVIVMVIALSLHASWIPNLFIYRDSGVINSDLALDSVSLGMRSRLSYVNILRGWGGLFNYHYEISYPKALMSISFLIPFLAFASIMIKIKNQVDIRFGMTILITYMFILYSISPQMMSKIPFSNIIRDTGRFTALTSFAFTVLASYFINFMFRIENKKYKILTWGLVALIIINATPFLNGELWGEPQRGYDVRLRNYVFPYDYTLAESFLYTKVTDSKVYYPPSGTNIGIIDKTPFFGDFREIKDPFRGYSPSPGTIYMYYSSMGKPSKIAALLDAIFDKKVDTASLKLLGLMNIESVILRDDIFYPENQAQNIKDLTKVGSEFDFVKFGSVKIFSNKNFLPHFYIPDDITYSPDDISTIPQILDLKSNSDRPGIFLGTEREDEVLSKTANVFIVKGSRVKTQTDINSSGEDTRTYEFQIPKDGEYEINTSIRSTFNLSGLKAINIKKIGTRGEKTFQTISINRGTSLKSENDKYIEWGKINLGQGKNLIVFPYSKKTNPQSEKDDNDLILLKNISPTDVYSSDMPEISFERINPTKYKVSISEATNPFVLVFSESYHEGWKIFLDNSVDRTTKMDRTYFNGEIGEGNHKTSFLDLNTFETWGQKPILDDSHRSINGYANSWIIDPNKLNGDRFQLVVEYLPQRNFILGLTFSVITFILYLIYICYFVVNKFYKTHSL</sequence>
<name>A0A0G1KTB1_9BACT</name>
<keyword evidence="1" id="KW-0472">Membrane</keyword>
<keyword evidence="1" id="KW-0812">Transmembrane</keyword>
<protein>
    <recommendedName>
        <fullName evidence="4">Membrane protein 6-pyruvoyl-tetrahydropterin synthase-related domain-containing protein</fullName>
    </recommendedName>
</protein>
<keyword evidence="1" id="KW-1133">Transmembrane helix</keyword>
<evidence type="ECO:0000313" key="3">
    <source>
        <dbReference type="Proteomes" id="UP000034797"/>
    </source>
</evidence>
<reference evidence="2 3" key="1">
    <citation type="journal article" date="2015" name="Nature">
        <title>rRNA introns, odd ribosomes, and small enigmatic genomes across a large radiation of phyla.</title>
        <authorList>
            <person name="Brown C.T."/>
            <person name="Hug L.A."/>
            <person name="Thomas B.C."/>
            <person name="Sharon I."/>
            <person name="Castelle C.J."/>
            <person name="Singh A."/>
            <person name="Wilkins M.J."/>
            <person name="Williams K.H."/>
            <person name="Banfield J.F."/>
        </authorList>
    </citation>
    <scope>NUCLEOTIDE SEQUENCE [LARGE SCALE GENOMIC DNA]</scope>
</reference>
<feature type="transmembrane region" description="Helical" evidence="1">
    <location>
        <begin position="12"/>
        <end position="35"/>
    </location>
</feature>
<evidence type="ECO:0008006" key="4">
    <source>
        <dbReference type="Google" id="ProtNLM"/>
    </source>
</evidence>
<feature type="transmembrane region" description="Helical" evidence="1">
    <location>
        <begin position="73"/>
        <end position="93"/>
    </location>
</feature>
<feature type="transmembrane region" description="Helical" evidence="1">
    <location>
        <begin position="353"/>
        <end position="373"/>
    </location>
</feature>
<feature type="transmembrane region" description="Helical" evidence="1">
    <location>
        <begin position="380"/>
        <end position="399"/>
    </location>
</feature>
<accession>A0A0G1KTB1</accession>